<evidence type="ECO:0000313" key="3">
    <source>
        <dbReference type="Proteomes" id="UP001281410"/>
    </source>
</evidence>
<keyword evidence="3" id="KW-1185">Reference proteome</keyword>
<dbReference type="AlphaFoldDB" id="A0AAE0DXC8"/>
<protein>
    <recommendedName>
        <fullName evidence="1">Reverse transcriptase zinc-binding domain-containing protein</fullName>
    </recommendedName>
</protein>
<dbReference type="Pfam" id="PF13966">
    <property type="entry name" value="zf-RVT"/>
    <property type="match status" value="1"/>
</dbReference>
<feature type="domain" description="Reverse transcriptase zinc-binding" evidence="1">
    <location>
        <begin position="114"/>
        <end position="185"/>
    </location>
</feature>
<evidence type="ECO:0000259" key="1">
    <source>
        <dbReference type="Pfam" id="PF13966"/>
    </source>
</evidence>
<dbReference type="InterPro" id="IPR026960">
    <property type="entry name" value="RVT-Znf"/>
</dbReference>
<name>A0AAE0DXC8_9ROSI</name>
<dbReference type="Proteomes" id="UP001281410">
    <property type="component" value="Unassembled WGS sequence"/>
</dbReference>
<sequence>MAGSRWRIGTRSSVSIYKDRWIPRSFSFAVQSPPVLGENSLVSSLFTALGSWNDQLIWSSFSSEETKAILSLPRGSSRVDDSLLWHYDKSGRYSMRRGYKHGRALLSQDAPSSSTVVAWWKSPWKLHVPHKVRIFLWRVCHNWIPTMWNLASRGLQVELQCPICSKKPETTMHALWGCSGLKQLWKVCYFLKDFVWRVAR</sequence>
<reference evidence="2" key="1">
    <citation type="journal article" date="2023" name="Plant J.">
        <title>Genome sequences and population genomics provide insights into the demographic history, inbreeding, and mutation load of two 'living fossil' tree species of Dipteronia.</title>
        <authorList>
            <person name="Feng Y."/>
            <person name="Comes H.P."/>
            <person name="Chen J."/>
            <person name="Zhu S."/>
            <person name="Lu R."/>
            <person name="Zhang X."/>
            <person name="Li P."/>
            <person name="Qiu J."/>
            <person name="Olsen K.M."/>
            <person name="Qiu Y."/>
        </authorList>
    </citation>
    <scope>NUCLEOTIDE SEQUENCE</scope>
    <source>
        <strain evidence="2">NBL</strain>
    </source>
</reference>
<dbReference type="EMBL" id="JANJYJ010000008">
    <property type="protein sequence ID" value="KAK3193084.1"/>
    <property type="molecule type" value="Genomic_DNA"/>
</dbReference>
<proteinExistence type="predicted"/>
<accession>A0AAE0DXC8</accession>
<comment type="caution">
    <text evidence="2">The sequence shown here is derived from an EMBL/GenBank/DDBJ whole genome shotgun (WGS) entry which is preliminary data.</text>
</comment>
<gene>
    <name evidence="2" type="ORF">Dsin_024394</name>
</gene>
<organism evidence="2 3">
    <name type="scientific">Dipteronia sinensis</name>
    <dbReference type="NCBI Taxonomy" id="43782"/>
    <lineage>
        <taxon>Eukaryota</taxon>
        <taxon>Viridiplantae</taxon>
        <taxon>Streptophyta</taxon>
        <taxon>Embryophyta</taxon>
        <taxon>Tracheophyta</taxon>
        <taxon>Spermatophyta</taxon>
        <taxon>Magnoliopsida</taxon>
        <taxon>eudicotyledons</taxon>
        <taxon>Gunneridae</taxon>
        <taxon>Pentapetalae</taxon>
        <taxon>rosids</taxon>
        <taxon>malvids</taxon>
        <taxon>Sapindales</taxon>
        <taxon>Sapindaceae</taxon>
        <taxon>Hippocastanoideae</taxon>
        <taxon>Acereae</taxon>
        <taxon>Dipteronia</taxon>
    </lineage>
</organism>
<evidence type="ECO:0000313" key="2">
    <source>
        <dbReference type="EMBL" id="KAK3193084.1"/>
    </source>
</evidence>